<dbReference type="EMBL" id="LR031872">
    <property type="protein sequence ID" value="VDC98742.1"/>
    <property type="molecule type" value="Genomic_DNA"/>
</dbReference>
<sequence length="135" mass="16128">MLLFWNSVCFHPSGIVYKVLPWIFWPLWRDRNLLIFENRSLSSEEDSTKILALAREWRWENKQKLIKNKPLPDLSRERSLGQATEPEVVCKSHASWDKTLKELDWLGFSQESTLVRLDKDTQPWILQTPHSWQTH</sequence>
<protein>
    <submittedName>
        <fullName evidence="1">Uncharacterized protein</fullName>
    </submittedName>
</protein>
<proteinExistence type="predicted"/>
<accession>A0A3P6B1A3</accession>
<evidence type="ECO:0000313" key="1">
    <source>
        <dbReference type="EMBL" id="VDC98742.1"/>
    </source>
</evidence>
<organism evidence="1">
    <name type="scientific">Brassica oleracea</name>
    <name type="common">Wild cabbage</name>
    <dbReference type="NCBI Taxonomy" id="3712"/>
    <lineage>
        <taxon>Eukaryota</taxon>
        <taxon>Viridiplantae</taxon>
        <taxon>Streptophyta</taxon>
        <taxon>Embryophyta</taxon>
        <taxon>Tracheophyta</taxon>
        <taxon>Spermatophyta</taxon>
        <taxon>Magnoliopsida</taxon>
        <taxon>eudicotyledons</taxon>
        <taxon>Gunneridae</taxon>
        <taxon>Pentapetalae</taxon>
        <taxon>rosids</taxon>
        <taxon>malvids</taxon>
        <taxon>Brassicales</taxon>
        <taxon>Brassicaceae</taxon>
        <taxon>Brassiceae</taxon>
        <taxon>Brassica</taxon>
    </lineage>
</organism>
<name>A0A3P6B1A3_BRAOL</name>
<gene>
    <name evidence="1" type="ORF">BOLC3T20188H</name>
</gene>
<dbReference type="AlphaFoldDB" id="A0A3P6B1A3"/>
<reference evidence="1" key="1">
    <citation type="submission" date="2018-11" db="EMBL/GenBank/DDBJ databases">
        <authorList>
            <consortium name="Genoscope - CEA"/>
            <person name="William W."/>
        </authorList>
    </citation>
    <scope>NUCLEOTIDE SEQUENCE</scope>
</reference>